<dbReference type="GO" id="GO:0003682">
    <property type="term" value="F:chromatin binding"/>
    <property type="evidence" value="ECO:0007669"/>
    <property type="project" value="EnsemblFungi"/>
</dbReference>
<dbReference type="GO" id="GO:0071007">
    <property type="term" value="C:U2-type catalytic step 2 spliceosome"/>
    <property type="evidence" value="ECO:0007669"/>
    <property type="project" value="EnsemblFungi"/>
</dbReference>
<dbReference type="InterPro" id="IPR045075">
    <property type="entry name" value="Syf1-like"/>
</dbReference>
<reference evidence="10 11" key="1">
    <citation type="journal article" date="2011" name="Proc. Natl. Acad. Sci. U.S.A.">
        <title>Comparative genomics of xylose-fermenting fungi for enhanced biofuel production.</title>
        <authorList>
            <person name="Wohlbach D.J."/>
            <person name="Kuo A."/>
            <person name="Sato T.K."/>
            <person name="Potts K.M."/>
            <person name="Salamov A.A."/>
            <person name="LaButti K.M."/>
            <person name="Sun H."/>
            <person name="Clum A."/>
            <person name="Pangilinan J.L."/>
            <person name="Lindquist E.A."/>
            <person name="Lucas S."/>
            <person name="Lapidus A."/>
            <person name="Jin M."/>
            <person name="Gunawan C."/>
            <person name="Balan V."/>
            <person name="Dale B.E."/>
            <person name="Jeffries T.W."/>
            <person name="Zinkel R."/>
            <person name="Barry K.W."/>
            <person name="Grigoriev I.V."/>
            <person name="Gasch A.P."/>
        </authorList>
    </citation>
    <scope>NUCLEOTIDE SEQUENCE [LARGE SCALE GENOMIC DNA]</scope>
    <source>
        <strain evidence="11">NRRL Y-27907 / 11-Y1</strain>
    </source>
</reference>
<evidence type="ECO:0000256" key="7">
    <source>
        <dbReference type="ARBA" id="ARBA00023242"/>
    </source>
</evidence>
<evidence type="ECO:0000256" key="5">
    <source>
        <dbReference type="ARBA" id="ARBA00022737"/>
    </source>
</evidence>
<dbReference type="EMBL" id="GL996503">
    <property type="protein sequence ID" value="EGW31554.1"/>
    <property type="molecule type" value="Genomic_DNA"/>
</dbReference>
<dbReference type="GO" id="GO:0071006">
    <property type="term" value="C:U2-type catalytic step 1 spliceosome"/>
    <property type="evidence" value="ECO:0007669"/>
    <property type="project" value="EnsemblFungi"/>
</dbReference>
<evidence type="ECO:0000313" key="10">
    <source>
        <dbReference type="EMBL" id="EGW31554.1"/>
    </source>
</evidence>
<organism evidence="11">
    <name type="scientific">Spathaspora passalidarum (strain NRRL Y-27907 / 11-Y1)</name>
    <dbReference type="NCBI Taxonomy" id="619300"/>
    <lineage>
        <taxon>Eukaryota</taxon>
        <taxon>Fungi</taxon>
        <taxon>Dikarya</taxon>
        <taxon>Ascomycota</taxon>
        <taxon>Saccharomycotina</taxon>
        <taxon>Pichiomycetes</taxon>
        <taxon>Debaryomycetaceae</taxon>
        <taxon>Spathaspora</taxon>
    </lineage>
</organism>
<evidence type="ECO:0000256" key="2">
    <source>
        <dbReference type="ARBA" id="ARBA00008644"/>
    </source>
</evidence>
<dbReference type="SUPFAM" id="SSF48452">
    <property type="entry name" value="TPR-like"/>
    <property type="match status" value="1"/>
</dbReference>
<dbReference type="HOGENOM" id="CLU_011554_1_0_1"/>
<evidence type="ECO:0000256" key="8">
    <source>
        <dbReference type="ARBA" id="ARBA00039167"/>
    </source>
</evidence>
<dbReference type="GO" id="GO:0000974">
    <property type="term" value="C:Prp19 complex"/>
    <property type="evidence" value="ECO:0007669"/>
    <property type="project" value="EnsemblFungi"/>
</dbReference>
<dbReference type="Pfam" id="PF23233">
    <property type="entry name" value="HAT_Syf1_CNRKL1_N"/>
    <property type="match status" value="1"/>
</dbReference>
<keyword evidence="6" id="KW-0508">mRNA splicing</keyword>
<dbReference type="Pfam" id="PF23240">
    <property type="entry name" value="HAT_PRP39_N"/>
    <property type="match status" value="1"/>
</dbReference>
<dbReference type="PANTHER" id="PTHR11246">
    <property type="entry name" value="PRE-MRNA SPLICING FACTOR"/>
    <property type="match status" value="1"/>
</dbReference>
<accession>G3AQK7</accession>
<dbReference type="InterPro" id="IPR003107">
    <property type="entry name" value="HAT"/>
</dbReference>
<evidence type="ECO:0000259" key="9">
    <source>
        <dbReference type="Pfam" id="PF23233"/>
    </source>
</evidence>
<comment type="subcellular location">
    <subcellularLocation>
        <location evidence="1">Nucleus</location>
    </subcellularLocation>
</comment>
<keyword evidence="7" id="KW-0539">Nucleus</keyword>
<dbReference type="AlphaFoldDB" id="G3AQK7"/>
<dbReference type="RefSeq" id="XP_007376332.1">
    <property type="nucleotide sequence ID" value="XM_007376270.1"/>
</dbReference>
<dbReference type="GO" id="GO:0071011">
    <property type="term" value="C:precatalytic spliceosome"/>
    <property type="evidence" value="ECO:0007669"/>
    <property type="project" value="TreeGrafter"/>
</dbReference>
<evidence type="ECO:0000313" key="11">
    <source>
        <dbReference type="Proteomes" id="UP000000709"/>
    </source>
</evidence>
<dbReference type="InterPro" id="IPR011990">
    <property type="entry name" value="TPR-like_helical_dom_sf"/>
</dbReference>
<dbReference type="GO" id="GO:0000354">
    <property type="term" value="P:cis assembly of pre-catalytic spliceosome"/>
    <property type="evidence" value="ECO:0007669"/>
    <property type="project" value="EnsemblFungi"/>
</dbReference>
<keyword evidence="5" id="KW-0677">Repeat</keyword>
<dbReference type="OrthoDB" id="541719at2759"/>
<comment type="similarity">
    <text evidence="2">Belongs to the crooked-neck family.</text>
</comment>
<dbReference type="KEGG" id="spaa:SPAPADRAFT_140880"/>
<dbReference type="PANTHER" id="PTHR11246:SF3">
    <property type="entry name" value="CROOKED NECK-LIKE PROTEIN 1"/>
    <property type="match status" value="1"/>
</dbReference>
<keyword evidence="4" id="KW-0747">Spliceosome</keyword>
<gene>
    <name evidence="10" type="ORF">SPAPADRAFT_140880</name>
</gene>
<proteinExistence type="inferred from homology"/>
<dbReference type="InterPro" id="IPR055433">
    <property type="entry name" value="HAT_Syf1-like_N"/>
</dbReference>
<dbReference type="Gene3D" id="1.25.40.10">
    <property type="entry name" value="Tetratricopeptide repeat domain"/>
    <property type="match status" value="3"/>
</dbReference>
<protein>
    <recommendedName>
        <fullName evidence="8">Pre-mRNA-splicing factor CLF1</fullName>
    </recommendedName>
</protein>
<dbReference type="GO" id="GO:0071008">
    <property type="term" value="C:U2-type post-mRNA release spliceosomal complex"/>
    <property type="evidence" value="ECO:0007669"/>
    <property type="project" value="EnsemblFungi"/>
</dbReference>
<dbReference type="OMA" id="HIKVWIS"/>
<keyword evidence="11" id="KW-1185">Reference proteome</keyword>
<evidence type="ECO:0000256" key="6">
    <source>
        <dbReference type="ARBA" id="ARBA00023187"/>
    </source>
</evidence>
<dbReference type="GO" id="GO:0000785">
    <property type="term" value="C:chromatin"/>
    <property type="evidence" value="ECO:0007669"/>
    <property type="project" value="EnsemblFungi"/>
</dbReference>
<evidence type="ECO:0000256" key="4">
    <source>
        <dbReference type="ARBA" id="ARBA00022728"/>
    </source>
</evidence>
<dbReference type="InParanoid" id="G3AQK7"/>
<evidence type="ECO:0000256" key="1">
    <source>
        <dbReference type="ARBA" id="ARBA00004123"/>
    </source>
</evidence>
<name>G3AQK7_SPAPN</name>
<dbReference type="Proteomes" id="UP000000709">
    <property type="component" value="Unassembled WGS sequence"/>
</dbReference>
<sequence>MDAAEAIPPNQITSKGILQEAYKQKESKFTRPQQTIQDLDELQSFQQAKRKEYEQQLNKNRLNYGEWLRYARWEVQHNHDFPRARSIMERALDVNNQHVPFWVSYIQLELSHKNINHARNLLDRAVKILPRVNKLWFLYVQTEESLKNYHVVRNVFERWLRWHPEPAAWDAYVSFESRYEEYDNVRNIFIRYIQEYPKGETWNKWVDFELENSVENVNSIRAVFESAVDTLLVRVDENDPYLPVIISRWADWEVSCDELERAREIFELITGDRLNLPASFRDSINELFTQFEKVHGTKDSIQSSTVLKRKERYESDIAQDPTDYDSWWKYITILQSNQRVATIQEAFKNALSNVPKDKYKSIKWRRYIMLWIRFALWEEIQNGDIEAARTIWDDCLKVIPHKLFTSGKVWKGLAEFELRNNSTEDNLAKARKVLGRAIGQTSANGPKNNILEYYINLETKLGEWDRVRLLFEKWLEIALTTSTSCLDILKQYVEFEQSLGEYQRCESILSLFLDLSNNKATAASFEPVDKFFHFCVEFYKDEMKYDEIRKMYRDLLEKSPSASNWISFALFESTIPSKEQLEEYLQSEADSFEVTLQDEQIENTRNLFEEAEKYFQDKQANEDRLVVIEAWKNYEEVHGDDESFDRVSKKIPTIVKKTRNVDGIEQEYLDYVFPEDKSDVSFSVNAFLANAKKWAAQSNDV</sequence>
<dbReference type="GO" id="GO:0071004">
    <property type="term" value="C:U2-type prespliceosome"/>
    <property type="evidence" value="ECO:0007669"/>
    <property type="project" value="EnsemblFungi"/>
</dbReference>
<dbReference type="GO" id="GO:0006270">
    <property type="term" value="P:DNA replication initiation"/>
    <property type="evidence" value="ECO:0007669"/>
    <property type="project" value="EnsemblFungi"/>
</dbReference>
<dbReference type="SMART" id="SM00386">
    <property type="entry name" value="HAT"/>
    <property type="match status" value="10"/>
</dbReference>
<keyword evidence="3" id="KW-0507">mRNA processing</keyword>
<evidence type="ECO:0000256" key="3">
    <source>
        <dbReference type="ARBA" id="ARBA00022664"/>
    </source>
</evidence>
<dbReference type="eggNOG" id="KOG1915">
    <property type="taxonomic scope" value="Eukaryota"/>
</dbReference>
<dbReference type="GO" id="GO:0003688">
    <property type="term" value="F:DNA replication origin binding"/>
    <property type="evidence" value="ECO:0007669"/>
    <property type="project" value="EnsemblFungi"/>
</dbReference>
<feature type="domain" description="Pre-mRNA-splicing factor Syf1-like N-terminal HAT-repeats" evidence="9">
    <location>
        <begin position="52"/>
        <end position="197"/>
    </location>
</feature>
<dbReference type="FunCoup" id="G3AQK7">
    <property type="interactions" value="1096"/>
</dbReference>
<dbReference type="STRING" id="619300.G3AQK7"/>
<dbReference type="GeneID" id="18870326"/>